<dbReference type="RefSeq" id="WP_135624566.1">
    <property type="nucleotide sequence ID" value="NZ_RQGD01000035.1"/>
</dbReference>
<accession>A0A4R9JYZ7</accession>
<comment type="caution">
    <text evidence="1">The sequence shown here is derived from an EMBL/GenBank/DDBJ whole genome shotgun (WGS) entry which is preliminary data.</text>
</comment>
<sequence>MNTISSRTEGYQLKFSLPILLLLFFSQCAPNSSSELTVVNIQLCDNYDKEVNCIEPVPEQGIVKLKPTVSAREKSSWYHFSNFLYFTARETPGFVITFSRPFTPEERAVFNSEYVAYITLDGIRERMEGYEMGEDKIASFHYLGAILKEVKRHNKEQDQKPNLEKFGNLLLQFEIILPNKDTKSLQREIKLEWE</sequence>
<evidence type="ECO:0000313" key="2">
    <source>
        <dbReference type="Proteomes" id="UP000297693"/>
    </source>
</evidence>
<gene>
    <name evidence="1" type="ORF">EHQ58_14270</name>
</gene>
<evidence type="ECO:0000313" key="1">
    <source>
        <dbReference type="EMBL" id="TGL57445.1"/>
    </source>
</evidence>
<name>A0A4R9JYZ7_9LEPT</name>
<dbReference type="EMBL" id="RQGD01000035">
    <property type="protein sequence ID" value="TGL57445.1"/>
    <property type="molecule type" value="Genomic_DNA"/>
</dbReference>
<dbReference type="AlphaFoldDB" id="A0A4R9JYZ7"/>
<organism evidence="1 2">
    <name type="scientific">Leptospira ognonensis</name>
    <dbReference type="NCBI Taxonomy" id="2484945"/>
    <lineage>
        <taxon>Bacteria</taxon>
        <taxon>Pseudomonadati</taxon>
        <taxon>Spirochaetota</taxon>
        <taxon>Spirochaetia</taxon>
        <taxon>Leptospirales</taxon>
        <taxon>Leptospiraceae</taxon>
        <taxon>Leptospira</taxon>
    </lineage>
</organism>
<reference evidence="1" key="1">
    <citation type="journal article" date="2019" name="PLoS Negl. Trop. Dis.">
        <title>Revisiting the worldwide diversity of Leptospira species in the environment.</title>
        <authorList>
            <person name="Vincent A.T."/>
            <person name="Schiettekatte O."/>
            <person name="Bourhy P."/>
            <person name="Veyrier F.J."/>
            <person name="Picardeau M."/>
        </authorList>
    </citation>
    <scope>NUCLEOTIDE SEQUENCE [LARGE SCALE GENOMIC DNA]</scope>
    <source>
        <strain evidence="1">201702476</strain>
    </source>
</reference>
<dbReference type="OrthoDB" id="334462at2"/>
<dbReference type="Proteomes" id="UP000297693">
    <property type="component" value="Unassembled WGS sequence"/>
</dbReference>
<protein>
    <submittedName>
        <fullName evidence="1">Uncharacterized protein</fullName>
    </submittedName>
</protein>
<keyword evidence="2" id="KW-1185">Reference proteome</keyword>
<proteinExistence type="predicted"/>